<feature type="region of interest" description="Disordered" evidence="8">
    <location>
        <begin position="1"/>
        <end position="29"/>
    </location>
</feature>
<comment type="function">
    <text evidence="1">Probable lipid hydrolase.</text>
</comment>
<keyword evidence="7" id="KW-0472">Membrane</keyword>
<evidence type="ECO:0000256" key="2">
    <source>
        <dbReference type="ARBA" id="ARBA00006104"/>
    </source>
</evidence>
<dbReference type="EMBL" id="ML120356">
    <property type="protein sequence ID" value="RPB04844.1"/>
    <property type="molecule type" value="Genomic_DNA"/>
</dbReference>
<accession>A0A3N4K2Q7</accession>
<evidence type="ECO:0000259" key="9">
    <source>
        <dbReference type="PROSITE" id="PS51635"/>
    </source>
</evidence>
<feature type="compositionally biased region" description="Low complexity" evidence="8">
    <location>
        <begin position="672"/>
        <end position="681"/>
    </location>
</feature>
<evidence type="ECO:0000256" key="4">
    <source>
        <dbReference type="ARBA" id="ARBA00022963"/>
    </source>
</evidence>
<dbReference type="GO" id="GO:0006641">
    <property type="term" value="P:triglyceride metabolic process"/>
    <property type="evidence" value="ECO:0007669"/>
    <property type="project" value="UniProtKB-ARBA"/>
</dbReference>
<feature type="active site" description="Nucleophile" evidence="6">
    <location>
        <position position="313"/>
    </location>
</feature>
<dbReference type="AlphaFoldDB" id="A0A3N4K2Q7"/>
<feature type="region of interest" description="Disordered" evidence="8">
    <location>
        <begin position="622"/>
        <end position="727"/>
    </location>
</feature>
<dbReference type="GO" id="GO:0016020">
    <property type="term" value="C:membrane"/>
    <property type="evidence" value="ECO:0007669"/>
    <property type="project" value="UniProtKB-SubCell"/>
</dbReference>
<dbReference type="PANTHER" id="PTHR14226">
    <property type="entry name" value="NEUROPATHY TARGET ESTERASE/SWISS CHEESE D.MELANOGASTER"/>
    <property type="match status" value="1"/>
</dbReference>
<feature type="transmembrane region" description="Helical" evidence="7">
    <location>
        <begin position="95"/>
        <end position="114"/>
    </location>
</feature>
<sequence length="727" mass="83409">MASWNKPNEKKEQNKKKPEEEEEGLPDFNTDFINETDIAAFEKAVNAPEATDEDFITALNDWKPVKQRIRRKRPKRPRRGKDETREGFVYQLLKWPLLAIVFAWILILSILYVMTRFYISQYEYWITWRGRRERLRRKLRSAGNYEEWKLAAKELDSYLGADAWKAEDAFDYYDYTTIKKAVANLWRVRQKAEEEEREGSTTVDELRELVKACVKNNFAGIESFRMYSQTYYGTKDRVQEFIRELVEKSLKFLLETNSLDMEEKRALFKHLSSNYGRTALCLSGGASFAYYHFGVVKAHLDADLLPTVITGTSGGALVAALVCTRTDEELKKLLVPALAQKITACHDDMFTWLRRWWKTGARFDSVDWARRLCWFTRGSLTFKEAYERTGRILNISCIPSDPHSPSLLLNYLTAPDCCIFSAVLASAAVPGILNPVVLMTKNPHRPYSAITPFSFGHKWKDGSLRTDIPLRALNTHFNVTFSIVSQVNPHVNIFFFSPRGSVGRPVTHRKGKGWRGGFLGSALEQYLKLDMAKWLKVLRHLELLPRPLSQDWSSVFLQKFDGNITIWPRTSPSDFRYILSDPTRERLAKMLQVGQRCTFSKLEFVRNRLAVERVLDKGRRITRAVGKPEPAPGSEVRRRKASPPPAQQEEQKKEEEKKSYIWFPWPTDGNHSSSPSATSTSHNLREVENQNRLFSDDDYGGSSGSITSDEEVVEKFEAAGPTTAAGG</sequence>
<evidence type="ECO:0000256" key="5">
    <source>
        <dbReference type="ARBA" id="ARBA00023098"/>
    </source>
</evidence>
<comment type="function">
    <text evidence="7">Lipid hydrolase.</text>
</comment>
<comment type="caution">
    <text evidence="6">Lacks conserved residue(s) required for the propagation of feature annotation.</text>
</comment>
<reference evidence="10 11" key="1">
    <citation type="journal article" date="2018" name="Nat. Ecol. Evol.">
        <title>Pezizomycetes genomes reveal the molecular basis of ectomycorrhizal truffle lifestyle.</title>
        <authorList>
            <person name="Murat C."/>
            <person name="Payen T."/>
            <person name="Noel B."/>
            <person name="Kuo A."/>
            <person name="Morin E."/>
            <person name="Chen J."/>
            <person name="Kohler A."/>
            <person name="Krizsan K."/>
            <person name="Balestrini R."/>
            <person name="Da Silva C."/>
            <person name="Montanini B."/>
            <person name="Hainaut M."/>
            <person name="Levati E."/>
            <person name="Barry K.W."/>
            <person name="Belfiori B."/>
            <person name="Cichocki N."/>
            <person name="Clum A."/>
            <person name="Dockter R.B."/>
            <person name="Fauchery L."/>
            <person name="Guy J."/>
            <person name="Iotti M."/>
            <person name="Le Tacon F."/>
            <person name="Lindquist E.A."/>
            <person name="Lipzen A."/>
            <person name="Malagnac F."/>
            <person name="Mello A."/>
            <person name="Molinier V."/>
            <person name="Miyauchi S."/>
            <person name="Poulain J."/>
            <person name="Riccioni C."/>
            <person name="Rubini A."/>
            <person name="Sitrit Y."/>
            <person name="Splivallo R."/>
            <person name="Traeger S."/>
            <person name="Wang M."/>
            <person name="Zifcakova L."/>
            <person name="Wipf D."/>
            <person name="Zambonelli A."/>
            <person name="Paolocci F."/>
            <person name="Nowrousian M."/>
            <person name="Ottonello S."/>
            <person name="Baldrian P."/>
            <person name="Spatafora J.W."/>
            <person name="Henrissat B."/>
            <person name="Nagy L.G."/>
            <person name="Aury J.M."/>
            <person name="Wincker P."/>
            <person name="Grigoriev I.V."/>
            <person name="Bonfante P."/>
            <person name="Martin F.M."/>
        </authorList>
    </citation>
    <scope>NUCLEOTIDE SEQUENCE [LARGE SCALE GENOMIC DNA]</scope>
    <source>
        <strain evidence="10 11">120613-1</strain>
    </source>
</reference>
<dbReference type="InterPro" id="IPR002641">
    <property type="entry name" value="PNPLA_dom"/>
</dbReference>
<keyword evidence="7" id="KW-0812">Transmembrane</keyword>
<evidence type="ECO:0000256" key="7">
    <source>
        <dbReference type="RuleBase" id="RU362055"/>
    </source>
</evidence>
<evidence type="ECO:0000256" key="1">
    <source>
        <dbReference type="ARBA" id="ARBA00002682"/>
    </source>
</evidence>
<organism evidence="10 11">
    <name type="scientific">Choiromyces venosus 120613-1</name>
    <dbReference type="NCBI Taxonomy" id="1336337"/>
    <lineage>
        <taxon>Eukaryota</taxon>
        <taxon>Fungi</taxon>
        <taxon>Dikarya</taxon>
        <taxon>Ascomycota</taxon>
        <taxon>Pezizomycotina</taxon>
        <taxon>Pezizomycetes</taxon>
        <taxon>Pezizales</taxon>
        <taxon>Tuberaceae</taxon>
        <taxon>Choiromyces</taxon>
    </lineage>
</organism>
<gene>
    <name evidence="10" type="ORF">L873DRAFT_1665285</name>
</gene>
<evidence type="ECO:0000256" key="3">
    <source>
        <dbReference type="ARBA" id="ARBA00022801"/>
    </source>
</evidence>
<feature type="short sequence motif" description="GXSXG" evidence="6">
    <location>
        <begin position="311"/>
        <end position="315"/>
    </location>
</feature>
<evidence type="ECO:0000256" key="8">
    <source>
        <dbReference type="SAM" id="MobiDB-lite"/>
    </source>
</evidence>
<dbReference type="PANTHER" id="PTHR14226:SF66">
    <property type="entry name" value="TRIACYLGLYCEROL LIPASE PTL2"/>
    <property type="match status" value="1"/>
</dbReference>
<dbReference type="GO" id="GO:0016042">
    <property type="term" value="P:lipid catabolic process"/>
    <property type="evidence" value="ECO:0007669"/>
    <property type="project" value="UniProtKB-UniRule"/>
</dbReference>
<dbReference type="STRING" id="1336337.A0A3N4K2Q7"/>
<feature type="active site" description="Proton acceptor" evidence="6">
    <location>
        <position position="461"/>
    </location>
</feature>
<dbReference type="Pfam" id="PF11815">
    <property type="entry name" value="DUF3336"/>
    <property type="match status" value="1"/>
</dbReference>
<protein>
    <recommendedName>
        <fullName evidence="7">Patatin-like phospholipase domain-containing protein</fullName>
        <ecNumber evidence="7">3.1.1.-</ecNumber>
    </recommendedName>
</protein>
<name>A0A3N4K2Q7_9PEZI</name>
<dbReference type="InterPro" id="IPR050301">
    <property type="entry name" value="NTE"/>
</dbReference>
<dbReference type="EC" id="3.1.1.-" evidence="7"/>
<dbReference type="GO" id="GO:0004806">
    <property type="term" value="F:triacylglycerol lipase activity"/>
    <property type="evidence" value="ECO:0007669"/>
    <property type="project" value="InterPro"/>
</dbReference>
<dbReference type="CDD" id="cd07232">
    <property type="entry name" value="Pat_PLPL"/>
    <property type="match status" value="1"/>
</dbReference>
<keyword evidence="7" id="KW-1133">Transmembrane helix</keyword>
<dbReference type="InterPro" id="IPR016035">
    <property type="entry name" value="Acyl_Trfase/lysoPLipase"/>
</dbReference>
<keyword evidence="4 6" id="KW-0442">Lipid degradation</keyword>
<dbReference type="SUPFAM" id="SSF52151">
    <property type="entry name" value="FabD/lysophospholipase-like"/>
    <property type="match status" value="1"/>
</dbReference>
<dbReference type="Proteomes" id="UP000276215">
    <property type="component" value="Unassembled WGS sequence"/>
</dbReference>
<comment type="similarity">
    <text evidence="2 7">Belongs to the PLPL family.</text>
</comment>
<dbReference type="OrthoDB" id="15478at2759"/>
<evidence type="ECO:0000256" key="6">
    <source>
        <dbReference type="PROSITE-ProRule" id="PRU01161"/>
    </source>
</evidence>
<dbReference type="InterPro" id="IPR021771">
    <property type="entry name" value="Triacylglycerol_lipase_N"/>
</dbReference>
<evidence type="ECO:0000313" key="10">
    <source>
        <dbReference type="EMBL" id="RPB04844.1"/>
    </source>
</evidence>
<evidence type="ECO:0000313" key="11">
    <source>
        <dbReference type="Proteomes" id="UP000276215"/>
    </source>
</evidence>
<keyword evidence="11" id="KW-1185">Reference proteome</keyword>
<feature type="domain" description="PNPLA" evidence="9">
    <location>
        <begin position="280"/>
        <end position="474"/>
    </location>
</feature>
<feature type="compositionally biased region" description="Basic and acidic residues" evidence="8">
    <location>
        <begin position="649"/>
        <end position="659"/>
    </location>
</feature>
<feature type="compositionally biased region" description="Basic and acidic residues" evidence="8">
    <location>
        <begin position="7"/>
        <end position="19"/>
    </location>
</feature>
<keyword evidence="5 6" id="KW-0443">Lipid metabolism</keyword>
<keyword evidence="3 6" id="KW-0378">Hydrolase</keyword>
<dbReference type="PROSITE" id="PS51635">
    <property type="entry name" value="PNPLA"/>
    <property type="match status" value="1"/>
</dbReference>
<proteinExistence type="inferred from homology"/>
<dbReference type="Gene3D" id="3.40.1090.10">
    <property type="entry name" value="Cytosolic phospholipase A2 catalytic domain"/>
    <property type="match status" value="2"/>
</dbReference>
<comment type="subcellular location">
    <subcellularLocation>
        <location evidence="7">Membrane</location>
        <topology evidence="7">Single-pass membrane protein</topology>
    </subcellularLocation>
</comment>
<dbReference type="Pfam" id="PF01734">
    <property type="entry name" value="Patatin"/>
    <property type="match status" value="1"/>
</dbReference>